<comment type="caution">
    <text evidence="1">The sequence shown here is derived from an EMBL/GenBank/DDBJ whole genome shotgun (WGS) entry which is preliminary data.</text>
</comment>
<reference evidence="1" key="2">
    <citation type="submission" date="2023-06" db="EMBL/GenBank/DDBJ databases">
        <authorList>
            <consortium name="Lawrence Berkeley National Laboratory"/>
            <person name="Haridas S."/>
            <person name="Hensen N."/>
            <person name="Bonometti L."/>
            <person name="Westerberg I."/>
            <person name="Brannstrom I.O."/>
            <person name="Guillou S."/>
            <person name="Cros-Aarteil S."/>
            <person name="Calhoun S."/>
            <person name="Kuo A."/>
            <person name="Mondo S."/>
            <person name="Pangilinan J."/>
            <person name="Riley R."/>
            <person name="Labutti K."/>
            <person name="Andreopoulos B."/>
            <person name="Lipzen A."/>
            <person name="Chen C."/>
            <person name="Yanf M."/>
            <person name="Daum C."/>
            <person name="Ng V."/>
            <person name="Clum A."/>
            <person name="Steindorff A."/>
            <person name="Ohm R."/>
            <person name="Martin F."/>
            <person name="Silar P."/>
            <person name="Natvig D."/>
            <person name="Lalanne C."/>
            <person name="Gautier V."/>
            <person name="Ament-Velasquez S.L."/>
            <person name="Kruys A."/>
            <person name="Hutchinson M.I."/>
            <person name="Powell A.J."/>
            <person name="Barry K."/>
            <person name="Miller A.N."/>
            <person name="Grigoriev I.V."/>
            <person name="Debuchy R."/>
            <person name="Gladieux P."/>
            <person name="Thoren M.H."/>
            <person name="Johannesson H."/>
        </authorList>
    </citation>
    <scope>NUCLEOTIDE SEQUENCE</scope>
    <source>
        <strain evidence="1">SMH4131-1</strain>
    </source>
</reference>
<keyword evidence="2" id="KW-1185">Reference proteome</keyword>
<gene>
    <name evidence="1" type="ORF">B0T19DRAFT_186210</name>
</gene>
<dbReference type="EMBL" id="JAUEPO010000003">
    <property type="protein sequence ID" value="KAK3328275.1"/>
    <property type="molecule type" value="Genomic_DNA"/>
</dbReference>
<evidence type="ECO:0000313" key="1">
    <source>
        <dbReference type="EMBL" id="KAK3328275.1"/>
    </source>
</evidence>
<organism evidence="1 2">
    <name type="scientific">Cercophora scortea</name>
    <dbReference type="NCBI Taxonomy" id="314031"/>
    <lineage>
        <taxon>Eukaryota</taxon>
        <taxon>Fungi</taxon>
        <taxon>Dikarya</taxon>
        <taxon>Ascomycota</taxon>
        <taxon>Pezizomycotina</taxon>
        <taxon>Sordariomycetes</taxon>
        <taxon>Sordariomycetidae</taxon>
        <taxon>Sordariales</taxon>
        <taxon>Lasiosphaeriaceae</taxon>
        <taxon>Cercophora</taxon>
    </lineage>
</organism>
<evidence type="ECO:0000313" key="2">
    <source>
        <dbReference type="Proteomes" id="UP001286456"/>
    </source>
</evidence>
<accession>A0AAE0INS0</accession>
<reference evidence="1" key="1">
    <citation type="journal article" date="2023" name="Mol. Phylogenet. Evol.">
        <title>Genome-scale phylogeny and comparative genomics of the fungal order Sordariales.</title>
        <authorList>
            <person name="Hensen N."/>
            <person name="Bonometti L."/>
            <person name="Westerberg I."/>
            <person name="Brannstrom I.O."/>
            <person name="Guillou S."/>
            <person name="Cros-Aarteil S."/>
            <person name="Calhoun S."/>
            <person name="Haridas S."/>
            <person name="Kuo A."/>
            <person name="Mondo S."/>
            <person name="Pangilinan J."/>
            <person name="Riley R."/>
            <person name="LaButti K."/>
            <person name="Andreopoulos B."/>
            <person name="Lipzen A."/>
            <person name="Chen C."/>
            <person name="Yan M."/>
            <person name="Daum C."/>
            <person name="Ng V."/>
            <person name="Clum A."/>
            <person name="Steindorff A."/>
            <person name="Ohm R.A."/>
            <person name="Martin F."/>
            <person name="Silar P."/>
            <person name="Natvig D.O."/>
            <person name="Lalanne C."/>
            <person name="Gautier V."/>
            <person name="Ament-Velasquez S.L."/>
            <person name="Kruys A."/>
            <person name="Hutchinson M.I."/>
            <person name="Powell A.J."/>
            <person name="Barry K."/>
            <person name="Miller A.N."/>
            <person name="Grigoriev I.V."/>
            <person name="Debuchy R."/>
            <person name="Gladieux P."/>
            <person name="Hiltunen Thoren M."/>
            <person name="Johannesson H."/>
        </authorList>
    </citation>
    <scope>NUCLEOTIDE SEQUENCE</scope>
    <source>
        <strain evidence="1">SMH4131-1</strain>
    </source>
</reference>
<name>A0AAE0INS0_9PEZI</name>
<dbReference type="AlphaFoldDB" id="A0AAE0INS0"/>
<proteinExistence type="predicted"/>
<dbReference type="Proteomes" id="UP001286456">
    <property type="component" value="Unassembled WGS sequence"/>
</dbReference>
<protein>
    <submittedName>
        <fullName evidence="1">Uncharacterized protein</fullName>
    </submittedName>
</protein>
<sequence length="204" mass="21782">MSVSVWSPQCPPCSATIYLPSRVRDSCMSRHDPSSVLLSLSRLIVSRPSGYVPARCHECPMDGCPFPSRAGHPEEAASSSTSPGAEQSTQCSANANAHWCSRMRCGLVPLPICVETLDACTSLGHVPDVLSFTYSGRSCTRTYSSPSAPFPFQDKPERIRILCAAVGCIAVSMTSDRSCWAVPIPNALSPTVISICPVSRNTST</sequence>